<evidence type="ECO:0000259" key="2">
    <source>
        <dbReference type="PROSITE" id="PS50943"/>
    </source>
</evidence>
<organism evidence="3 4">
    <name type="scientific">Clostridium facile</name>
    <dbReference type="NCBI Taxonomy" id="2763035"/>
    <lineage>
        <taxon>Bacteria</taxon>
        <taxon>Bacillati</taxon>
        <taxon>Bacillota</taxon>
        <taxon>Clostridia</taxon>
        <taxon>Eubacteriales</taxon>
        <taxon>Clostridiaceae</taxon>
        <taxon>Clostridium</taxon>
    </lineage>
</organism>
<dbReference type="Gene3D" id="1.10.260.40">
    <property type="entry name" value="lambda repressor-like DNA-binding domains"/>
    <property type="match status" value="1"/>
</dbReference>
<reference evidence="3 4" key="1">
    <citation type="submission" date="2020-08" db="EMBL/GenBank/DDBJ databases">
        <title>Genome public.</title>
        <authorList>
            <person name="Liu C."/>
            <person name="Sun Q."/>
        </authorList>
    </citation>
    <scope>NUCLEOTIDE SEQUENCE [LARGE SCALE GENOMIC DNA]</scope>
    <source>
        <strain evidence="3 4">NSJ-27</strain>
    </source>
</reference>
<dbReference type="InterPro" id="IPR010982">
    <property type="entry name" value="Lambda_DNA-bd_dom_sf"/>
</dbReference>
<name>A0ABR7IQ10_9CLOT</name>
<dbReference type="SMART" id="SM00530">
    <property type="entry name" value="HTH_XRE"/>
    <property type="match status" value="1"/>
</dbReference>
<feature type="domain" description="HTH cro/C1-type" evidence="2">
    <location>
        <begin position="5"/>
        <end position="59"/>
    </location>
</feature>
<evidence type="ECO:0000313" key="3">
    <source>
        <dbReference type="EMBL" id="MBC5786942.1"/>
    </source>
</evidence>
<gene>
    <name evidence="3" type="ORF">H8Z77_02745</name>
</gene>
<sequence>MYKIFAKLLEENGVTPYQVSKATGVAQSSLSDWKNGKSKPKFEKMKKIADYFGVSVDYLMYGEEKNSQQELSSIYLSFAKDAQQNKIDPEDIRLAIETIKALRAKQQED</sequence>
<dbReference type="EMBL" id="JACOQK010000001">
    <property type="protein sequence ID" value="MBC5786942.1"/>
    <property type="molecule type" value="Genomic_DNA"/>
</dbReference>
<dbReference type="Proteomes" id="UP000649151">
    <property type="component" value="Unassembled WGS sequence"/>
</dbReference>
<protein>
    <submittedName>
        <fullName evidence="3">Helix-turn-helix domain-containing protein</fullName>
    </submittedName>
</protein>
<evidence type="ECO:0000313" key="4">
    <source>
        <dbReference type="Proteomes" id="UP000649151"/>
    </source>
</evidence>
<dbReference type="Pfam" id="PF01381">
    <property type="entry name" value="HTH_3"/>
    <property type="match status" value="1"/>
</dbReference>
<dbReference type="SUPFAM" id="SSF47413">
    <property type="entry name" value="lambda repressor-like DNA-binding domains"/>
    <property type="match status" value="1"/>
</dbReference>
<dbReference type="PANTHER" id="PTHR46558:SF11">
    <property type="entry name" value="HTH-TYPE TRANSCRIPTIONAL REGULATOR XRE"/>
    <property type="match status" value="1"/>
</dbReference>
<dbReference type="InterPro" id="IPR001387">
    <property type="entry name" value="Cro/C1-type_HTH"/>
</dbReference>
<proteinExistence type="predicted"/>
<dbReference type="CDD" id="cd00093">
    <property type="entry name" value="HTH_XRE"/>
    <property type="match status" value="1"/>
</dbReference>
<dbReference type="RefSeq" id="WP_069988568.1">
    <property type="nucleotide sequence ID" value="NZ_JACOQK010000001.1"/>
</dbReference>
<dbReference type="PANTHER" id="PTHR46558">
    <property type="entry name" value="TRACRIPTIONAL REGULATORY PROTEIN-RELATED-RELATED"/>
    <property type="match status" value="1"/>
</dbReference>
<dbReference type="PROSITE" id="PS50943">
    <property type="entry name" value="HTH_CROC1"/>
    <property type="match status" value="1"/>
</dbReference>
<accession>A0ABR7IQ10</accession>
<keyword evidence="1" id="KW-0238">DNA-binding</keyword>
<comment type="caution">
    <text evidence="3">The sequence shown here is derived from an EMBL/GenBank/DDBJ whole genome shotgun (WGS) entry which is preliminary data.</text>
</comment>
<keyword evidence="4" id="KW-1185">Reference proteome</keyword>
<evidence type="ECO:0000256" key="1">
    <source>
        <dbReference type="ARBA" id="ARBA00023125"/>
    </source>
</evidence>